<keyword evidence="7" id="KW-0808">Transferase</keyword>
<keyword evidence="4" id="KW-1003">Cell membrane</keyword>
<dbReference type="PRINTS" id="PR00344">
    <property type="entry name" value="BCTRLSENSOR"/>
</dbReference>
<dbReference type="Pfam" id="PF02518">
    <property type="entry name" value="HATPase_c"/>
    <property type="match status" value="1"/>
</dbReference>
<dbReference type="Gene3D" id="3.30.450.20">
    <property type="entry name" value="PAS domain"/>
    <property type="match status" value="1"/>
</dbReference>
<dbReference type="SMART" id="SM00387">
    <property type="entry name" value="HATPase_c"/>
    <property type="match status" value="1"/>
</dbReference>
<dbReference type="CDD" id="cd00130">
    <property type="entry name" value="PAS"/>
    <property type="match status" value="2"/>
</dbReference>
<dbReference type="InterPro" id="IPR036097">
    <property type="entry name" value="HisK_dim/P_sf"/>
</dbReference>
<evidence type="ECO:0000256" key="1">
    <source>
        <dbReference type="ARBA" id="ARBA00000085"/>
    </source>
</evidence>
<dbReference type="PANTHER" id="PTHR43304">
    <property type="entry name" value="PHYTOCHROME-LIKE PROTEIN CPH1"/>
    <property type="match status" value="1"/>
</dbReference>
<evidence type="ECO:0000256" key="3">
    <source>
        <dbReference type="ARBA" id="ARBA00012438"/>
    </source>
</evidence>
<keyword evidence="5" id="KW-0997">Cell inner membrane</keyword>
<dbReference type="InterPro" id="IPR000700">
    <property type="entry name" value="PAS-assoc_C"/>
</dbReference>
<dbReference type="FunFam" id="2.10.70.100:FF:000001">
    <property type="entry name" value="Sensory transduction histidine kinase"/>
    <property type="match status" value="1"/>
</dbReference>
<keyword evidence="11" id="KW-0418">Kinase</keyword>
<evidence type="ECO:0000256" key="6">
    <source>
        <dbReference type="ARBA" id="ARBA00022553"/>
    </source>
</evidence>
<evidence type="ECO:0000256" key="9">
    <source>
        <dbReference type="ARBA" id="ARBA00022737"/>
    </source>
</evidence>
<dbReference type="FunFam" id="1.10.287.130:FF:000070">
    <property type="entry name" value="Histidine kinase sensor protein"/>
    <property type="match status" value="1"/>
</dbReference>
<dbReference type="InterPro" id="IPR013655">
    <property type="entry name" value="PAS_fold_3"/>
</dbReference>
<organism evidence="17">
    <name type="scientific">Oscillatoriales cyanobacterium SpSt-418</name>
    <dbReference type="NCBI Taxonomy" id="2282169"/>
    <lineage>
        <taxon>Bacteria</taxon>
        <taxon>Bacillati</taxon>
        <taxon>Cyanobacteriota</taxon>
        <taxon>Cyanophyceae</taxon>
        <taxon>Oscillatoriophycideae</taxon>
        <taxon>Oscillatoriales</taxon>
    </lineage>
</organism>
<dbReference type="InterPro" id="IPR035965">
    <property type="entry name" value="PAS-like_dom_sf"/>
</dbReference>
<dbReference type="InterPro" id="IPR003594">
    <property type="entry name" value="HATPase_dom"/>
</dbReference>
<evidence type="ECO:0000256" key="4">
    <source>
        <dbReference type="ARBA" id="ARBA00022475"/>
    </source>
</evidence>
<evidence type="ECO:0000256" key="11">
    <source>
        <dbReference type="ARBA" id="ARBA00022777"/>
    </source>
</evidence>
<dbReference type="EC" id="2.7.13.3" evidence="3"/>
<dbReference type="InterPro" id="IPR003661">
    <property type="entry name" value="HisK_dim/P_dom"/>
</dbReference>
<protein>
    <recommendedName>
        <fullName evidence="3">histidine kinase</fullName>
        <ecNumber evidence="3">2.7.13.3</ecNumber>
    </recommendedName>
</protein>
<dbReference type="SUPFAM" id="SSF55874">
    <property type="entry name" value="ATPase domain of HSP90 chaperone/DNA topoisomerase II/histidine kinase"/>
    <property type="match status" value="1"/>
</dbReference>
<proteinExistence type="predicted"/>
<feature type="non-terminal residue" evidence="17">
    <location>
        <position position="1"/>
    </location>
</feature>
<comment type="caution">
    <text evidence="17">The sequence shown here is derived from an EMBL/GenBank/DDBJ whole genome shotgun (WGS) entry which is preliminary data.</text>
</comment>
<dbReference type="InterPro" id="IPR052162">
    <property type="entry name" value="Sensor_kinase/Photoreceptor"/>
</dbReference>
<evidence type="ECO:0000256" key="5">
    <source>
        <dbReference type="ARBA" id="ARBA00022519"/>
    </source>
</evidence>
<dbReference type="SMART" id="SM00086">
    <property type="entry name" value="PAC"/>
    <property type="match status" value="2"/>
</dbReference>
<evidence type="ECO:0000259" key="16">
    <source>
        <dbReference type="PROSITE" id="PS50113"/>
    </source>
</evidence>
<comment type="catalytic activity">
    <reaction evidence="1">
        <text>ATP + protein L-histidine = ADP + protein N-phospho-L-histidine.</text>
        <dbReference type="EC" id="2.7.13.3"/>
    </reaction>
</comment>
<dbReference type="SUPFAM" id="SSF55785">
    <property type="entry name" value="PYP-like sensor domain (PAS domain)"/>
    <property type="match status" value="2"/>
</dbReference>
<dbReference type="InterPro" id="IPR000014">
    <property type="entry name" value="PAS"/>
</dbReference>
<evidence type="ECO:0000259" key="15">
    <source>
        <dbReference type="PROSITE" id="PS50109"/>
    </source>
</evidence>
<dbReference type="Pfam" id="PF00512">
    <property type="entry name" value="HisKA"/>
    <property type="match status" value="1"/>
</dbReference>
<keyword evidence="14" id="KW-0472">Membrane</keyword>
<dbReference type="Gene3D" id="1.10.287.130">
    <property type="match status" value="1"/>
</dbReference>
<dbReference type="SUPFAM" id="SSF47384">
    <property type="entry name" value="Homodimeric domain of signal transducing histidine kinase"/>
    <property type="match status" value="1"/>
</dbReference>
<gene>
    <name evidence="17" type="ORF">ENR64_02255</name>
</gene>
<dbReference type="PROSITE" id="PS50109">
    <property type="entry name" value="HIS_KIN"/>
    <property type="match status" value="1"/>
</dbReference>
<evidence type="ECO:0000256" key="8">
    <source>
        <dbReference type="ARBA" id="ARBA00022692"/>
    </source>
</evidence>
<evidence type="ECO:0000256" key="14">
    <source>
        <dbReference type="ARBA" id="ARBA00023136"/>
    </source>
</evidence>
<evidence type="ECO:0000256" key="12">
    <source>
        <dbReference type="ARBA" id="ARBA00022989"/>
    </source>
</evidence>
<dbReference type="SMART" id="SM00388">
    <property type="entry name" value="HisKA"/>
    <property type="match status" value="1"/>
</dbReference>
<evidence type="ECO:0000256" key="10">
    <source>
        <dbReference type="ARBA" id="ARBA00022741"/>
    </source>
</evidence>
<keyword evidence="6" id="KW-0597">Phosphoprotein</keyword>
<dbReference type="AlphaFoldDB" id="A0A7C3KCA9"/>
<evidence type="ECO:0000256" key="7">
    <source>
        <dbReference type="ARBA" id="ARBA00022679"/>
    </source>
</evidence>
<keyword evidence="10" id="KW-0547">Nucleotide-binding</keyword>
<dbReference type="InterPro" id="IPR004358">
    <property type="entry name" value="Sig_transdc_His_kin-like_C"/>
</dbReference>
<dbReference type="Gene3D" id="3.30.565.10">
    <property type="entry name" value="Histidine kinase-like ATPase, C-terminal domain"/>
    <property type="match status" value="1"/>
</dbReference>
<dbReference type="GO" id="GO:0000155">
    <property type="term" value="F:phosphorelay sensor kinase activity"/>
    <property type="evidence" value="ECO:0007669"/>
    <property type="project" value="InterPro"/>
</dbReference>
<dbReference type="InterPro" id="IPR036890">
    <property type="entry name" value="HATPase_C_sf"/>
</dbReference>
<feature type="domain" description="Histidine kinase" evidence="15">
    <location>
        <begin position="226"/>
        <end position="440"/>
    </location>
</feature>
<reference evidence="17" key="1">
    <citation type="journal article" date="2020" name="mSystems">
        <title>Genome- and Community-Level Interaction Insights into Carbon Utilization and Element Cycling Functions of Hydrothermarchaeota in Hydrothermal Sediment.</title>
        <authorList>
            <person name="Zhou Z."/>
            <person name="Liu Y."/>
            <person name="Xu W."/>
            <person name="Pan J."/>
            <person name="Luo Z.H."/>
            <person name="Li M."/>
        </authorList>
    </citation>
    <scope>NUCLEOTIDE SEQUENCE [LARGE SCALE GENOMIC DNA]</scope>
    <source>
        <strain evidence="17">SpSt-418</strain>
    </source>
</reference>
<evidence type="ECO:0000313" key="17">
    <source>
        <dbReference type="EMBL" id="HFM96588.1"/>
    </source>
</evidence>
<evidence type="ECO:0000256" key="2">
    <source>
        <dbReference type="ARBA" id="ARBA00004429"/>
    </source>
</evidence>
<dbReference type="GO" id="GO:0000166">
    <property type="term" value="F:nucleotide binding"/>
    <property type="evidence" value="ECO:0007669"/>
    <property type="project" value="UniProtKB-KW"/>
</dbReference>
<keyword evidence="13" id="KW-0902">Two-component regulatory system</keyword>
<dbReference type="GO" id="GO:0005886">
    <property type="term" value="C:plasma membrane"/>
    <property type="evidence" value="ECO:0007669"/>
    <property type="project" value="UniProtKB-SubCell"/>
</dbReference>
<feature type="domain" description="PAC" evidence="16">
    <location>
        <begin position="156"/>
        <end position="208"/>
    </location>
</feature>
<dbReference type="PANTHER" id="PTHR43304:SF1">
    <property type="entry name" value="PAC DOMAIN-CONTAINING PROTEIN"/>
    <property type="match status" value="1"/>
</dbReference>
<feature type="domain" description="PAC" evidence="16">
    <location>
        <begin position="29"/>
        <end position="81"/>
    </location>
</feature>
<accession>A0A7C3KCA9</accession>
<comment type="subcellular location">
    <subcellularLocation>
        <location evidence="2">Cell inner membrane</location>
        <topology evidence="2">Multi-pass membrane protein</topology>
    </subcellularLocation>
</comment>
<dbReference type="Pfam" id="PF08447">
    <property type="entry name" value="PAS_3"/>
    <property type="match status" value="2"/>
</dbReference>
<keyword evidence="12" id="KW-1133">Transmembrane helix</keyword>
<dbReference type="FunFam" id="3.30.565.10:FF:000006">
    <property type="entry name" value="Sensor histidine kinase WalK"/>
    <property type="match status" value="1"/>
</dbReference>
<dbReference type="InterPro" id="IPR001610">
    <property type="entry name" value="PAC"/>
</dbReference>
<keyword evidence="8" id="KW-0812">Transmembrane</keyword>
<evidence type="ECO:0000256" key="13">
    <source>
        <dbReference type="ARBA" id="ARBA00023012"/>
    </source>
</evidence>
<dbReference type="NCBIfam" id="TIGR00229">
    <property type="entry name" value="sensory_box"/>
    <property type="match status" value="2"/>
</dbReference>
<dbReference type="InterPro" id="IPR005467">
    <property type="entry name" value="His_kinase_dom"/>
</dbReference>
<dbReference type="Gene3D" id="2.10.70.100">
    <property type="match status" value="2"/>
</dbReference>
<sequence>VELQQLIDPADRDFHQATVANTITTLQPYDIECRVQRPDNTLAYMQAKGEAIVNAAGQVVQLVGTVLDITERKQAELQLQILSDRLALALQAGAIGTWDWDLVNEVRWDERMYEIYGLQDLGRVALYQDWIRLVYPDDVATVEAALQSAVRGEQDYRLEFRIRRSDGALRWIRAEAIVRRDEKGEALHMIGINYDITDGKQAEAKLLQTKTQLEASNHELEAFAYSVSHDLRAPLRAIDGFSKALLEDYGDRVDEEGKDYFDRIRRNVQRMGLLIDDLLRLSRVSRSEMQYTTVNLSALVQEQINDLQAAEPERVVQFTVAPGAIVAADLTLMRVVICNLLENAWKFTSHHSCACIEFGIIETEAELIYFIRDDGAGFDMSYVSKLFGVFQRLHGIDQFPGTGIGLATVQRAVHRHGGRVWAEAAIEQGATIYFTLPSQSLITGG</sequence>
<name>A0A7C3KCA9_9CYAN</name>
<dbReference type="EMBL" id="DSRU01000034">
    <property type="protein sequence ID" value="HFM96588.1"/>
    <property type="molecule type" value="Genomic_DNA"/>
</dbReference>
<dbReference type="PROSITE" id="PS50113">
    <property type="entry name" value="PAC"/>
    <property type="match status" value="2"/>
</dbReference>
<dbReference type="CDD" id="cd00082">
    <property type="entry name" value="HisKA"/>
    <property type="match status" value="1"/>
</dbReference>
<keyword evidence="9" id="KW-0677">Repeat</keyword>